<dbReference type="GO" id="GO:0008270">
    <property type="term" value="F:zinc ion binding"/>
    <property type="evidence" value="ECO:0007669"/>
    <property type="project" value="UniProtKB-KW"/>
</dbReference>
<dbReference type="AlphaFoldDB" id="E4X360"/>
<feature type="coiled-coil region" evidence="5">
    <location>
        <begin position="93"/>
        <end position="127"/>
    </location>
</feature>
<dbReference type="InterPro" id="IPR013083">
    <property type="entry name" value="Znf_RING/FYVE/PHD"/>
</dbReference>
<keyword evidence="1" id="KW-0479">Metal-binding</keyword>
<sequence length="199" mass="22887">MEFTETYEILVNVPKDEGSLSEPILFYISAGVHNDSLNFYLQYGKKSRQFLMHVRECSSKAITLHCTHARSKKNIVKAHKQLGGLQIQAKIKYDKAKKLFEEAQKHLENNETKLKNVEDKIALYFARTATAITEGKPIEENPRILCKICCEKYNETDRIQGVLPCRHSSCEKCLTTLPNKTCPVCREPFTDDQIMKLFN</sequence>
<evidence type="ECO:0000256" key="5">
    <source>
        <dbReference type="SAM" id="Coils"/>
    </source>
</evidence>
<name>E4X360_OIKDI</name>
<evidence type="ECO:0000313" key="7">
    <source>
        <dbReference type="EMBL" id="CBY18064.1"/>
    </source>
</evidence>
<dbReference type="EMBL" id="FN653023">
    <property type="protein sequence ID" value="CBY18064.1"/>
    <property type="molecule type" value="Genomic_DNA"/>
</dbReference>
<evidence type="ECO:0000256" key="2">
    <source>
        <dbReference type="ARBA" id="ARBA00022771"/>
    </source>
</evidence>
<feature type="domain" description="RING-type" evidence="6">
    <location>
        <begin position="146"/>
        <end position="186"/>
    </location>
</feature>
<gene>
    <name evidence="7" type="ORF">GSOID_T00017699001</name>
</gene>
<keyword evidence="2 4" id="KW-0863">Zinc-finger</keyword>
<dbReference type="Proteomes" id="UP000001307">
    <property type="component" value="Unassembled WGS sequence"/>
</dbReference>
<accession>E4X360</accession>
<evidence type="ECO:0000313" key="8">
    <source>
        <dbReference type="Proteomes" id="UP000001307"/>
    </source>
</evidence>
<evidence type="ECO:0000256" key="3">
    <source>
        <dbReference type="ARBA" id="ARBA00022833"/>
    </source>
</evidence>
<dbReference type="Gene3D" id="3.30.40.10">
    <property type="entry name" value="Zinc/RING finger domain, C3HC4 (zinc finger)"/>
    <property type="match status" value="1"/>
</dbReference>
<dbReference type="PROSITE" id="PS50089">
    <property type="entry name" value="ZF_RING_2"/>
    <property type="match status" value="1"/>
</dbReference>
<dbReference type="SUPFAM" id="SSF57850">
    <property type="entry name" value="RING/U-box"/>
    <property type="match status" value="1"/>
</dbReference>
<dbReference type="Pfam" id="PF14634">
    <property type="entry name" value="zf-RING_5"/>
    <property type="match status" value="1"/>
</dbReference>
<keyword evidence="8" id="KW-1185">Reference proteome</keyword>
<dbReference type="InParanoid" id="E4X360"/>
<evidence type="ECO:0000259" key="6">
    <source>
        <dbReference type="PROSITE" id="PS50089"/>
    </source>
</evidence>
<dbReference type="SMART" id="SM00184">
    <property type="entry name" value="RING"/>
    <property type="match status" value="1"/>
</dbReference>
<keyword evidence="3" id="KW-0862">Zinc</keyword>
<dbReference type="InterPro" id="IPR001841">
    <property type="entry name" value="Znf_RING"/>
</dbReference>
<proteinExistence type="predicted"/>
<keyword evidence="5" id="KW-0175">Coiled coil</keyword>
<organism evidence="7">
    <name type="scientific">Oikopleura dioica</name>
    <name type="common">Tunicate</name>
    <dbReference type="NCBI Taxonomy" id="34765"/>
    <lineage>
        <taxon>Eukaryota</taxon>
        <taxon>Metazoa</taxon>
        <taxon>Chordata</taxon>
        <taxon>Tunicata</taxon>
        <taxon>Appendicularia</taxon>
        <taxon>Copelata</taxon>
        <taxon>Oikopleuridae</taxon>
        <taxon>Oikopleura</taxon>
    </lineage>
</organism>
<dbReference type="OrthoDB" id="1878647at2759"/>
<protein>
    <recommendedName>
        <fullName evidence="6">RING-type domain-containing protein</fullName>
    </recommendedName>
</protein>
<evidence type="ECO:0000256" key="4">
    <source>
        <dbReference type="PROSITE-ProRule" id="PRU00175"/>
    </source>
</evidence>
<reference evidence="7" key="1">
    <citation type="journal article" date="2010" name="Science">
        <title>Plasticity of animal genome architecture unmasked by rapid evolution of a pelagic tunicate.</title>
        <authorList>
            <person name="Denoeud F."/>
            <person name="Henriet S."/>
            <person name="Mungpakdee S."/>
            <person name="Aury J.M."/>
            <person name="Da Silva C."/>
            <person name="Brinkmann H."/>
            <person name="Mikhaleva J."/>
            <person name="Olsen L.C."/>
            <person name="Jubin C."/>
            <person name="Canestro C."/>
            <person name="Bouquet J.M."/>
            <person name="Danks G."/>
            <person name="Poulain J."/>
            <person name="Campsteijn C."/>
            <person name="Adamski M."/>
            <person name="Cross I."/>
            <person name="Yadetie F."/>
            <person name="Muffato M."/>
            <person name="Louis A."/>
            <person name="Butcher S."/>
            <person name="Tsagkogeorga G."/>
            <person name="Konrad A."/>
            <person name="Singh S."/>
            <person name="Jensen M.F."/>
            <person name="Cong E.H."/>
            <person name="Eikeseth-Otteraa H."/>
            <person name="Noel B."/>
            <person name="Anthouard V."/>
            <person name="Porcel B.M."/>
            <person name="Kachouri-Lafond R."/>
            <person name="Nishino A."/>
            <person name="Ugolini M."/>
            <person name="Chourrout P."/>
            <person name="Nishida H."/>
            <person name="Aasland R."/>
            <person name="Huzurbazar S."/>
            <person name="Westhof E."/>
            <person name="Delsuc F."/>
            <person name="Lehrach H."/>
            <person name="Reinhardt R."/>
            <person name="Weissenbach J."/>
            <person name="Roy S.W."/>
            <person name="Artiguenave F."/>
            <person name="Postlethwait J.H."/>
            <person name="Manak J.R."/>
            <person name="Thompson E.M."/>
            <person name="Jaillon O."/>
            <person name="Du Pasquier L."/>
            <person name="Boudinot P."/>
            <person name="Liberles D.A."/>
            <person name="Volff J.N."/>
            <person name="Philippe H."/>
            <person name="Lenhard B."/>
            <person name="Roest Crollius H."/>
            <person name="Wincker P."/>
            <person name="Chourrout D."/>
        </authorList>
    </citation>
    <scope>NUCLEOTIDE SEQUENCE [LARGE SCALE GENOMIC DNA]</scope>
</reference>
<evidence type="ECO:0000256" key="1">
    <source>
        <dbReference type="ARBA" id="ARBA00022723"/>
    </source>
</evidence>